<dbReference type="CDD" id="cd15488">
    <property type="entry name" value="Tm-1-like"/>
    <property type="match status" value="1"/>
</dbReference>
<gene>
    <name evidence="3" type="ORF">QQ020_12670</name>
</gene>
<evidence type="ECO:0000313" key="4">
    <source>
        <dbReference type="Proteomes" id="UP001172083"/>
    </source>
</evidence>
<name>A0ABT8L6S4_9BACT</name>
<dbReference type="Gene3D" id="3.40.50.12020">
    <property type="entry name" value="Uncharacterised protein family UPF0261, NN domain"/>
    <property type="match status" value="1"/>
</dbReference>
<dbReference type="RefSeq" id="WP_346758228.1">
    <property type="nucleotide sequence ID" value="NZ_JAUJEB010000001.1"/>
</dbReference>
<proteinExistence type="predicted"/>
<keyword evidence="4" id="KW-1185">Reference proteome</keyword>
<dbReference type="InterPro" id="IPR008322">
    <property type="entry name" value="UPF0261"/>
</dbReference>
<accession>A0ABT8L6S4</accession>
<dbReference type="Gene3D" id="3.40.50.12030">
    <property type="entry name" value="Uncharacterised protein family UPF0261, NC domain"/>
    <property type="match status" value="1"/>
</dbReference>
<reference evidence="3" key="1">
    <citation type="submission" date="2023-06" db="EMBL/GenBank/DDBJ databases">
        <title>Genomic of Agaribacillus aureum.</title>
        <authorList>
            <person name="Wang G."/>
        </authorList>
    </citation>
    <scope>NUCLEOTIDE SEQUENCE</scope>
    <source>
        <strain evidence="3">BMA12</strain>
    </source>
</reference>
<dbReference type="NCBIfam" id="NF002674">
    <property type="entry name" value="PRK02399.1-2"/>
    <property type="match status" value="1"/>
</dbReference>
<dbReference type="InterPro" id="IPR044122">
    <property type="entry name" value="UPF0261_N"/>
</dbReference>
<dbReference type="InterPro" id="IPR051353">
    <property type="entry name" value="Tobamovirus_resist_UPF0261"/>
</dbReference>
<dbReference type="Pfam" id="PF06792">
    <property type="entry name" value="UPF0261"/>
    <property type="match status" value="1"/>
</dbReference>
<comment type="caution">
    <text evidence="3">The sequence shown here is derived from an EMBL/GenBank/DDBJ whole genome shotgun (WGS) entry which is preliminary data.</text>
</comment>
<organism evidence="3 4">
    <name type="scientific">Agaribacillus aureus</name>
    <dbReference type="NCBI Taxonomy" id="3051825"/>
    <lineage>
        <taxon>Bacteria</taxon>
        <taxon>Pseudomonadati</taxon>
        <taxon>Bacteroidota</taxon>
        <taxon>Cytophagia</taxon>
        <taxon>Cytophagales</taxon>
        <taxon>Splendidivirgaceae</taxon>
        <taxon>Agaribacillus</taxon>
    </lineage>
</organism>
<evidence type="ECO:0000259" key="1">
    <source>
        <dbReference type="Pfam" id="PF06792"/>
    </source>
</evidence>
<dbReference type="EMBL" id="JAUJEB010000001">
    <property type="protein sequence ID" value="MDN5212911.1"/>
    <property type="molecule type" value="Genomic_DNA"/>
</dbReference>
<dbReference type="Proteomes" id="UP001172083">
    <property type="component" value="Unassembled WGS sequence"/>
</dbReference>
<dbReference type="Pfam" id="PF23189">
    <property type="entry name" value="UPF0261_C"/>
    <property type="match status" value="1"/>
</dbReference>
<dbReference type="InterPro" id="IPR056778">
    <property type="entry name" value="UPF0261_C"/>
</dbReference>
<feature type="domain" description="UPF0261" evidence="1">
    <location>
        <begin position="13"/>
        <end position="186"/>
    </location>
</feature>
<protein>
    <submittedName>
        <fullName evidence="3">Tm-1-like ATP-binding domain-containing protein</fullName>
    </submittedName>
</protein>
<feature type="domain" description="UPF0261" evidence="2">
    <location>
        <begin position="197"/>
        <end position="411"/>
    </location>
</feature>
<dbReference type="PANTHER" id="PTHR31862:SF1">
    <property type="entry name" value="UPF0261 DOMAIN PROTEIN (AFU_ORTHOLOGUE AFUA_1G10120)"/>
    <property type="match status" value="1"/>
</dbReference>
<sequence length="413" mass="44179">MLNPDDYSADDKIVVMLGCFDTKGEDFSYLRSCLLRQSVKVISINTGVLGTTSNFQADFEAAEVAEAAGAELLELRAKGDRGQAIQKMGEGAARIIKNLFSQGKVDGVISMGGGGGTYIALSAMQVIPFGIPKLCLSTLATKDLSHHIGSKDITLIPSVVDVAGLNSISMTLINQASGAICGMINSDIKDQFKTSGSIAMSIFGNTTACVDKCVDMLRSKTYDVLTFHAVGVGGKTMESLILEGCFDAVLDITTTELADDLCDGICSAGPDRLTAAAQMGIPQVVVPGCLDMVNFGAMDTVPERYRSRQLYSWAPDVTLMRTNMDENRILGQQFAEKLNRSKGKVVVLLPLKGISKISSEGEVFHNTDTDEALFTSIKKHAGKSIKIVEVDANINDPLFAEQAVHQLLELMGK</sequence>
<evidence type="ECO:0000259" key="2">
    <source>
        <dbReference type="Pfam" id="PF23189"/>
    </source>
</evidence>
<evidence type="ECO:0000313" key="3">
    <source>
        <dbReference type="EMBL" id="MDN5212911.1"/>
    </source>
</evidence>
<dbReference type="PIRSF" id="PIRSF033271">
    <property type="entry name" value="UCP033271"/>
    <property type="match status" value="1"/>
</dbReference>
<dbReference type="PANTHER" id="PTHR31862">
    <property type="entry name" value="UPF0261 DOMAIN PROTEIN (AFU_ORTHOLOGUE AFUA_1G10120)"/>
    <property type="match status" value="1"/>
</dbReference>